<sequence length="222" mass="25740">MPFNIELLSQKDNISIKLQVVGKVINIYFNGEAQAALAARQNWTHLEGHFVDSIQELGSEEAVSLTSGVYHLKKEHTNEWERTIYHSHTPYKVEVTPELFSSYLHLFYEQQESHGEEYQFFQDSNEVLAITKAFAVYYQAYKGSAMEREYVSGTVLTEDEQKEHKKDVEEALSKQKQEQMERELATRRLITMLISSSPVFTSRAEKREIRLDEDAKFGCSLM</sequence>
<dbReference type="AlphaFoldDB" id="A0A098GBU3"/>
<protein>
    <submittedName>
        <fullName evidence="1">Uncharacterized protein</fullName>
    </submittedName>
</protein>
<dbReference type="KEGG" id="tmc:LMI_0074"/>
<keyword evidence="4" id="KW-1185">Reference proteome</keyword>
<evidence type="ECO:0000313" key="4">
    <source>
        <dbReference type="Proteomes" id="UP000182998"/>
    </source>
</evidence>
<dbReference type="EMBL" id="FMVN01000002">
    <property type="protein sequence ID" value="SCX90080.1"/>
    <property type="molecule type" value="Genomic_DNA"/>
</dbReference>
<reference evidence="1" key="2">
    <citation type="submission" date="2014-09" db="EMBL/GenBank/DDBJ databases">
        <authorList>
            <person name="GOMEZ-VALERO Laura"/>
        </authorList>
    </citation>
    <scope>NUCLEOTIDE SEQUENCE</scope>
    <source>
        <strain evidence="1">ATCC33218</strain>
    </source>
</reference>
<reference evidence="3" key="1">
    <citation type="submission" date="2014-09" db="EMBL/GenBank/DDBJ databases">
        <authorList>
            <person name="Gomez-Valero L."/>
        </authorList>
    </citation>
    <scope>NUCLEOTIDE SEQUENCE [LARGE SCALE GENOMIC DNA]</scope>
    <source>
        <strain evidence="3">ATCC33218</strain>
    </source>
</reference>
<name>A0A098GBU3_LEGMI</name>
<dbReference type="Proteomes" id="UP000182998">
    <property type="component" value="Unassembled WGS sequence"/>
</dbReference>
<evidence type="ECO:0000313" key="2">
    <source>
        <dbReference type="EMBL" id="SCX90080.1"/>
    </source>
</evidence>
<evidence type="ECO:0000313" key="3">
    <source>
        <dbReference type="Proteomes" id="UP000032414"/>
    </source>
</evidence>
<accession>A0A098GBU3</accession>
<dbReference type="EMBL" id="LN614830">
    <property type="protein sequence ID" value="CEG59442.1"/>
    <property type="molecule type" value="Genomic_DNA"/>
</dbReference>
<evidence type="ECO:0000313" key="1">
    <source>
        <dbReference type="EMBL" id="CEG59442.1"/>
    </source>
</evidence>
<dbReference type="PATRIC" id="fig|451.8.peg.1044"/>
<dbReference type="HOGENOM" id="CLU_1244826_0_0_6"/>
<gene>
    <name evidence="1" type="ORF">LMI_0074</name>
    <name evidence="2" type="ORF">SAMN02982997_00313</name>
</gene>
<reference evidence="2 4" key="3">
    <citation type="submission" date="2016-10" db="EMBL/GenBank/DDBJ databases">
        <authorList>
            <person name="Varghese N."/>
            <person name="Submissions S."/>
        </authorList>
    </citation>
    <scope>NUCLEOTIDE SEQUENCE [LARGE SCALE GENOMIC DNA]</scope>
    <source>
        <strain evidence="2 4">ATCC 33218</strain>
    </source>
</reference>
<organism evidence="1 3">
    <name type="scientific">Legionella micdadei</name>
    <name type="common">Tatlockia micdadei</name>
    <dbReference type="NCBI Taxonomy" id="451"/>
    <lineage>
        <taxon>Bacteria</taxon>
        <taxon>Pseudomonadati</taxon>
        <taxon>Pseudomonadota</taxon>
        <taxon>Gammaproteobacteria</taxon>
        <taxon>Legionellales</taxon>
        <taxon>Legionellaceae</taxon>
        <taxon>Legionella</taxon>
    </lineage>
</organism>
<dbReference type="Proteomes" id="UP000032414">
    <property type="component" value="Chromosome I"/>
</dbReference>
<proteinExistence type="predicted"/>